<dbReference type="GO" id="GO:0005737">
    <property type="term" value="C:cytoplasm"/>
    <property type="evidence" value="ECO:0007669"/>
    <property type="project" value="UniProtKB-SubCell"/>
</dbReference>
<keyword evidence="11" id="KW-1185">Reference proteome</keyword>
<evidence type="ECO:0000256" key="4">
    <source>
        <dbReference type="ARBA" id="ARBA00022884"/>
    </source>
</evidence>
<proteinExistence type="inferred from homology"/>
<dbReference type="GO" id="GO:0006515">
    <property type="term" value="P:protein quality control for misfolded or incompletely synthesized proteins"/>
    <property type="evidence" value="ECO:0007669"/>
    <property type="project" value="UniProtKB-UniRule"/>
</dbReference>
<dbReference type="AlphaFoldDB" id="A0A6G7PY99"/>
<dbReference type="PANTHER" id="PTHR17224:SF1">
    <property type="entry name" value="PEPTIDYL-TRNA HYDROLASE"/>
    <property type="match status" value="1"/>
</dbReference>
<dbReference type="InterPro" id="IPR018171">
    <property type="entry name" value="Pept_tRNA_hydro_CS"/>
</dbReference>
<comment type="subunit">
    <text evidence="7">Monomer.</text>
</comment>
<evidence type="ECO:0000256" key="5">
    <source>
        <dbReference type="ARBA" id="ARBA00038063"/>
    </source>
</evidence>
<dbReference type="NCBIfam" id="TIGR00447">
    <property type="entry name" value="pth"/>
    <property type="match status" value="1"/>
</dbReference>
<dbReference type="FunFam" id="3.40.50.1470:FF:000001">
    <property type="entry name" value="Peptidyl-tRNA hydrolase"/>
    <property type="match status" value="1"/>
</dbReference>
<name>A0A6G7PY99_9BACT</name>
<comment type="function">
    <text evidence="7">Hydrolyzes ribosome-free peptidyl-tRNAs (with 1 or more amino acids incorporated), which drop off the ribosome during protein synthesis, or as a result of ribosome stalling.</text>
</comment>
<dbReference type="EC" id="3.1.1.29" evidence="1 7"/>
<dbReference type="GO" id="GO:0000049">
    <property type="term" value="F:tRNA binding"/>
    <property type="evidence" value="ECO:0007669"/>
    <property type="project" value="UniProtKB-UniRule"/>
</dbReference>
<keyword evidence="3 7" id="KW-0378">Hydrolase</keyword>
<feature type="site" description="Stabilizes the basic form of H active site to accept a proton" evidence="7">
    <location>
        <position position="87"/>
    </location>
</feature>
<keyword evidence="4 7" id="KW-0694">RNA-binding</keyword>
<accession>A0A6G7PY99</accession>
<dbReference type="EMBL" id="CP048877">
    <property type="protein sequence ID" value="QIJ72383.1"/>
    <property type="molecule type" value="Genomic_DNA"/>
</dbReference>
<dbReference type="Proteomes" id="UP000502179">
    <property type="component" value="Chromosome"/>
</dbReference>
<evidence type="ECO:0000256" key="8">
    <source>
        <dbReference type="RuleBase" id="RU000673"/>
    </source>
</evidence>
<dbReference type="CDD" id="cd00462">
    <property type="entry name" value="PTH"/>
    <property type="match status" value="1"/>
</dbReference>
<protein>
    <recommendedName>
        <fullName evidence="6 7">Peptidyl-tRNA hydrolase</fullName>
        <shortName evidence="7">Pth</shortName>
        <ecNumber evidence="1 7">3.1.1.29</ecNumber>
    </recommendedName>
</protein>
<comment type="catalytic activity">
    <reaction evidence="7 8">
        <text>an N-acyl-L-alpha-aminoacyl-tRNA + H2O = an N-acyl-L-amino acid + a tRNA + H(+)</text>
        <dbReference type="Rhea" id="RHEA:54448"/>
        <dbReference type="Rhea" id="RHEA-COMP:10123"/>
        <dbReference type="Rhea" id="RHEA-COMP:13883"/>
        <dbReference type="ChEBI" id="CHEBI:15377"/>
        <dbReference type="ChEBI" id="CHEBI:15378"/>
        <dbReference type="ChEBI" id="CHEBI:59874"/>
        <dbReference type="ChEBI" id="CHEBI:78442"/>
        <dbReference type="ChEBI" id="CHEBI:138191"/>
        <dbReference type="EC" id="3.1.1.29"/>
    </reaction>
</comment>
<comment type="similarity">
    <text evidence="5 7 9">Belongs to the PTH family.</text>
</comment>
<dbReference type="KEGG" id="tav:G4V39_08905"/>
<dbReference type="InterPro" id="IPR001328">
    <property type="entry name" value="Pept_tRNA_hydro"/>
</dbReference>
<keyword evidence="2 7" id="KW-0820">tRNA-binding</keyword>
<feature type="binding site" evidence="7">
    <location>
        <position position="60"/>
    </location>
    <ligand>
        <name>tRNA</name>
        <dbReference type="ChEBI" id="CHEBI:17843"/>
    </ligand>
</feature>
<dbReference type="HAMAP" id="MF_00083">
    <property type="entry name" value="Pept_tRNA_hydro_bact"/>
    <property type="match status" value="1"/>
</dbReference>
<comment type="caution">
    <text evidence="7">Lacks conserved residue(s) required for the propagation of feature annotation.</text>
</comment>
<evidence type="ECO:0000256" key="1">
    <source>
        <dbReference type="ARBA" id="ARBA00013260"/>
    </source>
</evidence>
<evidence type="ECO:0000313" key="11">
    <source>
        <dbReference type="Proteomes" id="UP000502179"/>
    </source>
</evidence>
<comment type="function">
    <text evidence="7">Catalyzes the release of premature peptidyl moieties from peptidyl-tRNA molecules trapped in stalled 50S ribosomal subunits, and thus maintains levels of free tRNAs and 50S ribosomes.</text>
</comment>
<dbReference type="Pfam" id="PF01195">
    <property type="entry name" value="Pept_tRNA_hydro"/>
    <property type="match status" value="1"/>
</dbReference>
<feature type="binding site" evidence="7">
    <location>
        <position position="14"/>
    </location>
    <ligand>
        <name>tRNA</name>
        <dbReference type="ChEBI" id="CHEBI:17843"/>
    </ligand>
</feature>
<evidence type="ECO:0000256" key="7">
    <source>
        <dbReference type="HAMAP-Rule" id="MF_00083"/>
    </source>
</evidence>
<feature type="site" description="Discriminates between blocked and unblocked aminoacyl-tRNA" evidence="7">
    <location>
        <position position="9"/>
    </location>
</feature>
<evidence type="ECO:0000313" key="10">
    <source>
        <dbReference type="EMBL" id="QIJ72383.1"/>
    </source>
</evidence>
<dbReference type="GO" id="GO:0004045">
    <property type="term" value="F:peptidyl-tRNA hydrolase activity"/>
    <property type="evidence" value="ECO:0007669"/>
    <property type="project" value="UniProtKB-UniRule"/>
</dbReference>
<keyword evidence="7" id="KW-0963">Cytoplasm</keyword>
<evidence type="ECO:0000256" key="9">
    <source>
        <dbReference type="RuleBase" id="RU004320"/>
    </source>
</evidence>
<feature type="binding site" evidence="7">
    <location>
        <position position="62"/>
    </location>
    <ligand>
        <name>tRNA</name>
        <dbReference type="ChEBI" id="CHEBI:17843"/>
    </ligand>
</feature>
<sequence>MWLVVGLGNPGPAYQITRHNVGFMVLDAMAKRLALKGWEEFCQALVLKSEKLSLAKPQTFMNLSGQSVSCLARQWQLFPEEILLVHDDLDLPLGRIKIVRSGGSGGHRGVASVIEHLGSRNFPRIKVGIGRPGPGKSVSDYVLSPFEEQELKVVAEIIEKAAEAIETIVESGLERAMNIFNALRPACSL</sequence>
<dbReference type="GO" id="GO:0072344">
    <property type="term" value="P:rescue of stalled ribosome"/>
    <property type="evidence" value="ECO:0007669"/>
    <property type="project" value="UniProtKB-UniRule"/>
</dbReference>
<dbReference type="PROSITE" id="PS01195">
    <property type="entry name" value="PEPT_TRNA_HYDROL_1"/>
    <property type="match status" value="1"/>
</dbReference>
<dbReference type="SUPFAM" id="SSF53178">
    <property type="entry name" value="Peptidyl-tRNA hydrolase-like"/>
    <property type="match status" value="1"/>
</dbReference>
<evidence type="ECO:0000256" key="6">
    <source>
        <dbReference type="ARBA" id="ARBA00050038"/>
    </source>
</evidence>
<evidence type="ECO:0000256" key="2">
    <source>
        <dbReference type="ARBA" id="ARBA00022555"/>
    </source>
</evidence>
<gene>
    <name evidence="7" type="primary">pth</name>
    <name evidence="10" type="ORF">G4V39_08905</name>
</gene>
<dbReference type="InterPro" id="IPR036416">
    <property type="entry name" value="Pept_tRNA_hydro_sf"/>
</dbReference>
<feature type="active site" description="Proton acceptor" evidence="7">
    <location>
        <position position="19"/>
    </location>
</feature>
<dbReference type="Gene3D" id="3.40.50.1470">
    <property type="entry name" value="Peptidyl-tRNA hydrolase"/>
    <property type="match status" value="1"/>
</dbReference>
<dbReference type="PANTHER" id="PTHR17224">
    <property type="entry name" value="PEPTIDYL-TRNA HYDROLASE"/>
    <property type="match status" value="1"/>
</dbReference>
<organism evidence="10 11">
    <name type="scientific">Thermosulfuriphilus ammonigenes</name>
    <dbReference type="NCBI Taxonomy" id="1936021"/>
    <lineage>
        <taxon>Bacteria</taxon>
        <taxon>Pseudomonadati</taxon>
        <taxon>Thermodesulfobacteriota</taxon>
        <taxon>Thermodesulfobacteria</taxon>
        <taxon>Thermodesulfobacteriales</taxon>
        <taxon>Thermodesulfobacteriaceae</taxon>
        <taxon>Thermosulfuriphilus</taxon>
    </lineage>
</organism>
<reference evidence="10 11" key="1">
    <citation type="submission" date="2020-02" db="EMBL/GenBank/DDBJ databases">
        <title>Genome analysis of Thermosulfuriphilus ammonigenes ST65T, an anaerobic thermophilic chemolithoautotrophic bacterium isolated from a deep-sea hydrothermal vent.</title>
        <authorList>
            <person name="Slobodkina G."/>
            <person name="Allioux M."/>
            <person name="Merkel A."/>
            <person name="Alain K."/>
            <person name="Jebbar M."/>
            <person name="Slobodkin A."/>
        </authorList>
    </citation>
    <scope>NUCLEOTIDE SEQUENCE [LARGE SCALE GENOMIC DNA]</scope>
    <source>
        <strain evidence="10 11">ST65</strain>
    </source>
</reference>
<comment type="subcellular location">
    <subcellularLocation>
        <location evidence="7">Cytoplasm</location>
    </subcellularLocation>
</comment>
<dbReference type="RefSeq" id="WP_166032600.1">
    <property type="nucleotide sequence ID" value="NZ_CP048877.1"/>
</dbReference>
<evidence type="ECO:0000256" key="3">
    <source>
        <dbReference type="ARBA" id="ARBA00022801"/>
    </source>
</evidence>